<dbReference type="OrthoDB" id="387663at2759"/>
<dbReference type="EMBL" id="KI965473">
    <property type="protein sequence ID" value="EUD66127.1"/>
    <property type="molecule type" value="Genomic_DNA"/>
</dbReference>
<feature type="chain" id="PRO_5004887365" evidence="2">
    <location>
        <begin position="26"/>
        <end position="170"/>
    </location>
</feature>
<organism evidence="3 4">
    <name type="scientific">Plasmodium inui San Antonio 1</name>
    <dbReference type="NCBI Taxonomy" id="1237626"/>
    <lineage>
        <taxon>Eukaryota</taxon>
        <taxon>Sar</taxon>
        <taxon>Alveolata</taxon>
        <taxon>Apicomplexa</taxon>
        <taxon>Aconoidasida</taxon>
        <taxon>Haemosporida</taxon>
        <taxon>Plasmodiidae</taxon>
        <taxon>Plasmodium</taxon>
        <taxon>Plasmodium (Plasmodium)</taxon>
    </lineage>
</organism>
<keyword evidence="4" id="KW-1185">Reference proteome</keyword>
<evidence type="ECO:0000256" key="1">
    <source>
        <dbReference type="SAM" id="MobiDB-lite"/>
    </source>
</evidence>
<dbReference type="RefSeq" id="XP_008817136.1">
    <property type="nucleotide sequence ID" value="XM_008818914.1"/>
</dbReference>
<protein>
    <submittedName>
        <fullName evidence="3">Uncharacterized protein</fullName>
    </submittedName>
</protein>
<evidence type="ECO:0000256" key="2">
    <source>
        <dbReference type="SAM" id="SignalP"/>
    </source>
</evidence>
<name>W6ZZ22_9APIC</name>
<evidence type="ECO:0000313" key="4">
    <source>
        <dbReference type="Proteomes" id="UP000030640"/>
    </source>
</evidence>
<evidence type="ECO:0000313" key="3">
    <source>
        <dbReference type="EMBL" id="EUD66127.1"/>
    </source>
</evidence>
<dbReference type="AlphaFoldDB" id="W6ZZ22"/>
<accession>W6ZZ22</accession>
<proteinExistence type="predicted"/>
<feature type="non-terminal residue" evidence="3">
    <location>
        <position position="170"/>
    </location>
</feature>
<dbReference type="GeneID" id="20038596"/>
<keyword evidence="2" id="KW-0732">Signal</keyword>
<dbReference type="Proteomes" id="UP000030640">
    <property type="component" value="Unassembled WGS sequence"/>
</dbReference>
<dbReference type="VEuPathDB" id="PlasmoDB:C922_03322"/>
<reference evidence="3 4" key="1">
    <citation type="submission" date="2013-02" db="EMBL/GenBank/DDBJ databases">
        <title>The Genome Sequence of Plasmodium inui San Antonio 1.</title>
        <authorList>
            <consortium name="The Broad Institute Genome Sequencing Platform"/>
            <consortium name="The Broad Institute Genome Sequencing Center for Infectious Disease"/>
            <person name="Neafsey D."/>
            <person name="Cheeseman I."/>
            <person name="Volkman S."/>
            <person name="Adams J."/>
            <person name="Walker B."/>
            <person name="Young S.K."/>
            <person name="Zeng Q."/>
            <person name="Gargeya S."/>
            <person name="Fitzgerald M."/>
            <person name="Haas B."/>
            <person name="Abouelleil A."/>
            <person name="Alvarado L."/>
            <person name="Arachchi H.M."/>
            <person name="Berlin A.M."/>
            <person name="Chapman S.B."/>
            <person name="Dewar J."/>
            <person name="Goldberg J."/>
            <person name="Griggs A."/>
            <person name="Gujja S."/>
            <person name="Hansen M."/>
            <person name="Howarth C."/>
            <person name="Imamovic A."/>
            <person name="Larimer J."/>
            <person name="McCowan C."/>
            <person name="Murphy C."/>
            <person name="Neiman D."/>
            <person name="Pearson M."/>
            <person name="Priest M."/>
            <person name="Roberts A."/>
            <person name="Saif S."/>
            <person name="Shea T."/>
            <person name="Sisk P."/>
            <person name="Sykes S."/>
            <person name="Wortman J."/>
            <person name="Nusbaum C."/>
            <person name="Birren B."/>
        </authorList>
    </citation>
    <scope>NUCLEOTIDE SEQUENCE [LARGE SCALE GENOMIC DNA]</scope>
    <source>
        <strain evidence="3 4">San Antonio 1</strain>
    </source>
</reference>
<feature type="signal peptide" evidence="2">
    <location>
        <begin position="1"/>
        <end position="25"/>
    </location>
</feature>
<feature type="compositionally biased region" description="Basic and acidic residues" evidence="1">
    <location>
        <begin position="119"/>
        <end position="130"/>
    </location>
</feature>
<sequence length="170" mass="18953">MRNLSCVTFYVALFVLSSRESGILCSEIAVTKSTNLRNGCTLNSTLKEKEETQLNDTNDAGQDILNPEEDIQELIQEVQRAGGEGENIHEPGTPLLNEKRGNIRRGSVLSGNGVQEQANEVKEEKPKEQDEQVQEQAGQPAKEVQEEKSQEQEEQVQEQVGQQAEDVEEE</sequence>
<feature type="compositionally biased region" description="Polar residues" evidence="1">
    <location>
        <begin position="109"/>
        <end position="118"/>
    </location>
</feature>
<gene>
    <name evidence="3" type="ORF">C922_03322</name>
</gene>
<feature type="region of interest" description="Disordered" evidence="1">
    <location>
        <begin position="79"/>
        <end position="170"/>
    </location>
</feature>